<name>B0T205_CAUSK</name>
<feature type="signal peptide" evidence="1">
    <location>
        <begin position="1"/>
        <end position="26"/>
    </location>
</feature>
<dbReference type="OrthoDB" id="7188989at2"/>
<dbReference type="STRING" id="366602.Caul_4646"/>
<protein>
    <recommendedName>
        <fullName evidence="3">Secreted protein</fullName>
    </recommendedName>
</protein>
<reference evidence="2" key="1">
    <citation type="submission" date="2008-01" db="EMBL/GenBank/DDBJ databases">
        <title>Complete sequence of chromosome of Caulobacter sp. K31.</title>
        <authorList>
            <consortium name="US DOE Joint Genome Institute"/>
            <person name="Copeland A."/>
            <person name="Lucas S."/>
            <person name="Lapidus A."/>
            <person name="Barry K."/>
            <person name="Glavina del Rio T."/>
            <person name="Dalin E."/>
            <person name="Tice H."/>
            <person name="Pitluck S."/>
            <person name="Bruce D."/>
            <person name="Goodwin L."/>
            <person name="Thompson L.S."/>
            <person name="Brettin T."/>
            <person name="Detter J.C."/>
            <person name="Han C."/>
            <person name="Schmutz J."/>
            <person name="Larimer F."/>
            <person name="Land M."/>
            <person name="Hauser L."/>
            <person name="Kyrpides N."/>
            <person name="Kim E."/>
            <person name="Stephens C."/>
            <person name="Richardson P."/>
        </authorList>
    </citation>
    <scope>NUCLEOTIDE SEQUENCE [LARGE SCALE GENOMIC DNA]</scope>
    <source>
        <strain evidence="2">K31</strain>
    </source>
</reference>
<evidence type="ECO:0000256" key="1">
    <source>
        <dbReference type="SAM" id="SignalP"/>
    </source>
</evidence>
<gene>
    <name evidence="2" type="ordered locus">Caul_4646</name>
</gene>
<keyword evidence="1" id="KW-0732">Signal</keyword>
<dbReference type="HOGENOM" id="CLU_1764728_0_0_5"/>
<organism evidence="2">
    <name type="scientific">Caulobacter sp. (strain K31)</name>
    <dbReference type="NCBI Taxonomy" id="366602"/>
    <lineage>
        <taxon>Bacteria</taxon>
        <taxon>Pseudomonadati</taxon>
        <taxon>Pseudomonadota</taxon>
        <taxon>Alphaproteobacteria</taxon>
        <taxon>Caulobacterales</taxon>
        <taxon>Caulobacteraceae</taxon>
        <taxon>Caulobacter</taxon>
    </lineage>
</organism>
<evidence type="ECO:0008006" key="3">
    <source>
        <dbReference type="Google" id="ProtNLM"/>
    </source>
</evidence>
<evidence type="ECO:0000313" key="2">
    <source>
        <dbReference type="EMBL" id="ABZ73766.1"/>
    </source>
</evidence>
<dbReference type="KEGG" id="cak:Caul_4646"/>
<sequence length="147" mass="16177" precursor="true">MVRRRLFLPVLAASLATGLGMGGVAAAQDRPGMFLDPQLLPPDTRPGECVTRRVTGPGGAYRWERIECDPQAGWSDFDRWGYGRRPLEVEDRPLRGDRYGGWSQGGGDYGRGYGARDDGGRYDAAYPIYRVAGRDADGFLVWPGKLP</sequence>
<accession>B0T205</accession>
<dbReference type="EMBL" id="CP000927">
    <property type="protein sequence ID" value="ABZ73766.1"/>
    <property type="molecule type" value="Genomic_DNA"/>
</dbReference>
<dbReference type="AlphaFoldDB" id="B0T205"/>
<feature type="chain" id="PRO_5002755889" description="Secreted protein" evidence="1">
    <location>
        <begin position="27"/>
        <end position="147"/>
    </location>
</feature>
<proteinExistence type="predicted"/>